<protein>
    <submittedName>
        <fullName evidence="1">Uncharacterized protein</fullName>
    </submittedName>
</protein>
<evidence type="ECO:0000313" key="1">
    <source>
        <dbReference type="EMBL" id="MFI6500068.1"/>
    </source>
</evidence>
<evidence type="ECO:0000313" key="2">
    <source>
        <dbReference type="Proteomes" id="UP001612741"/>
    </source>
</evidence>
<organism evidence="1 2">
    <name type="scientific">Nonomuraea typhae</name>
    <dbReference type="NCBI Taxonomy" id="2603600"/>
    <lineage>
        <taxon>Bacteria</taxon>
        <taxon>Bacillati</taxon>
        <taxon>Actinomycetota</taxon>
        <taxon>Actinomycetes</taxon>
        <taxon>Streptosporangiales</taxon>
        <taxon>Streptosporangiaceae</taxon>
        <taxon>Nonomuraea</taxon>
    </lineage>
</organism>
<dbReference type="RefSeq" id="WP_397083736.1">
    <property type="nucleotide sequence ID" value="NZ_JBITGY010000005.1"/>
</dbReference>
<comment type="caution">
    <text evidence="1">The sequence shown here is derived from an EMBL/GenBank/DDBJ whole genome shotgun (WGS) entry which is preliminary data.</text>
</comment>
<gene>
    <name evidence="1" type="ORF">ACIBG2_21975</name>
</gene>
<dbReference type="Proteomes" id="UP001612741">
    <property type="component" value="Unassembled WGS sequence"/>
</dbReference>
<dbReference type="EMBL" id="JBITGY010000005">
    <property type="protein sequence ID" value="MFI6500068.1"/>
    <property type="molecule type" value="Genomic_DNA"/>
</dbReference>
<keyword evidence="2" id="KW-1185">Reference proteome</keyword>
<name>A0ABW7YW74_9ACTN</name>
<reference evidence="1 2" key="1">
    <citation type="submission" date="2024-10" db="EMBL/GenBank/DDBJ databases">
        <title>The Natural Products Discovery Center: Release of the First 8490 Sequenced Strains for Exploring Actinobacteria Biosynthetic Diversity.</title>
        <authorList>
            <person name="Kalkreuter E."/>
            <person name="Kautsar S.A."/>
            <person name="Yang D."/>
            <person name="Bader C.D."/>
            <person name="Teijaro C.N."/>
            <person name="Fluegel L."/>
            <person name="Davis C.M."/>
            <person name="Simpson J.R."/>
            <person name="Lauterbach L."/>
            <person name="Steele A.D."/>
            <person name="Gui C."/>
            <person name="Meng S."/>
            <person name="Li G."/>
            <person name="Viehrig K."/>
            <person name="Ye F."/>
            <person name="Su P."/>
            <person name="Kiefer A.F."/>
            <person name="Nichols A."/>
            <person name="Cepeda A.J."/>
            <person name="Yan W."/>
            <person name="Fan B."/>
            <person name="Jiang Y."/>
            <person name="Adhikari A."/>
            <person name="Zheng C.-J."/>
            <person name="Schuster L."/>
            <person name="Cowan T.M."/>
            <person name="Smanski M.J."/>
            <person name="Chevrette M.G."/>
            <person name="De Carvalho L.P.S."/>
            <person name="Shen B."/>
        </authorList>
    </citation>
    <scope>NUCLEOTIDE SEQUENCE [LARGE SCALE GENOMIC DNA]</scope>
    <source>
        <strain evidence="1 2">NPDC050545</strain>
    </source>
</reference>
<sequence>MDDAYLPVGELDTLLVRLGRSPMPERHPVVAVGSNASPGQLLRKFGGRAVIPMTLAVVDGLVPGVAAYVSRWGYVPATPVEAPGESSRLFVLWLDDRELAALDATEPNYRRRRLPYAVTLESGVRLPPCFFYVVKHGCLVDGTGAARRLTNQRALIQALLDESPGLRRLCGRTPEEFVAVVQDESVREAIYRLFHEPRLRGDQK</sequence>
<accession>A0ABW7YW74</accession>
<proteinExistence type="predicted"/>